<dbReference type="EMBL" id="LR798269">
    <property type="protein sequence ID" value="CAB5219178.1"/>
    <property type="molecule type" value="Genomic_DNA"/>
</dbReference>
<sequence length="115" mass="12525">MSNDTNKANDNLVGSVDKVEDVAPSVAATPNGTIGTSETAPKLQPTADPKLNKKAKEKLVAVYSDNNRFWDDIGRLERGYNFIPQKQADAWLTQEGIRLATPEEVKANLPVGDDE</sequence>
<feature type="compositionally biased region" description="Polar residues" evidence="1">
    <location>
        <begin position="28"/>
        <end position="39"/>
    </location>
</feature>
<organism evidence="2">
    <name type="scientific">uncultured Caudovirales phage</name>
    <dbReference type="NCBI Taxonomy" id="2100421"/>
    <lineage>
        <taxon>Viruses</taxon>
        <taxon>Duplodnaviria</taxon>
        <taxon>Heunggongvirae</taxon>
        <taxon>Uroviricota</taxon>
        <taxon>Caudoviricetes</taxon>
        <taxon>Peduoviridae</taxon>
        <taxon>Maltschvirus</taxon>
        <taxon>Maltschvirus maltsch</taxon>
    </lineage>
</organism>
<gene>
    <name evidence="2" type="ORF">UFOVP222_35</name>
</gene>
<reference evidence="2" key="1">
    <citation type="submission" date="2020-05" db="EMBL/GenBank/DDBJ databases">
        <authorList>
            <person name="Chiriac C."/>
            <person name="Salcher M."/>
            <person name="Ghai R."/>
            <person name="Kavagutti S V."/>
        </authorList>
    </citation>
    <scope>NUCLEOTIDE SEQUENCE</scope>
</reference>
<evidence type="ECO:0000256" key="1">
    <source>
        <dbReference type="SAM" id="MobiDB-lite"/>
    </source>
</evidence>
<evidence type="ECO:0000313" key="2">
    <source>
        <dbReference type="EMBL" id="CAB5219178.1"/>
    </source>
</evidence>
<proteinExistence type="predicted"/>
<accession>A0A6J5TCJ5</accession>
<name>A0A6J5TCJ5_9CAUD</name>
<feature type="region of interest" description="Disordered" evidence="1">
    <location>
        <begin position="1"/>
        <end position="51"/>
    </location>
</feature>
<protein>
    <submittedName>
        <fullName evidence="2">Uncharacterized protein</fullName>
    </submittedName>
</protein>